<dbReference type="HOGENOM" id="CLU_2014922_0_0_1"/>
<proteinExistence type="predicted"/>
<name>R1GXF2_BOTPV</name>
<evidence type="ECO:0000313" key="1">
    <source>
        <dbReference type="EMBL" id="EOD53026.1"/>
    </source>
</evidence>
<dbReference type="Proteomes" id="UP000013521">
    <property type="component" value="Unassembled WGS sequence"/>
</dbReference>
<dbReference type="KEGG" id="npa:UCRNP2_174"/>
<reference evidence="2" key="1">
    <citation type="journal article" date="2013" name="Genome Announc.">
        <title>Draft genome sequence of Neofusicoccum parvum isolate UCR-NP2, a fungal vascular pathogen associated with grapevine cankers.</title>
        <authorList>
            <person name="Blanco-Ulate B."/>
            <person name="Rolshausen P."/>
            <person name="Cantu D."/>
        </authorList>
    </citation>
    <scope>NUCLEOTIDE SEQUENCE [LARGE SCALE GENOMIC DNA]</scope>
    <source>
        <strain evidence="2">UCR-NP2</strain>
    </source>
</reference>
<accession>R1GXF2</accession>
<gene>
    <name evidence="1" type="ORF">UCRNP2_174</name>
</gene>
<dbReference type="OrthoDB" id="3969331at2759"/>
<sequence>MVILGSKLYKVQSRPLRALDQGRLGLVAGLLLPPAQGGILGRRQVRVHDPDCVVELDVGATVLEQPVAVRTSITDPTIITVGPGATLVVNNSFRELVPGSIIHSQLSGTPLVALSFDSRPVLV</sequence>
<organism evidence="1 2">
    <name type="scientific">Botryosphaeria parva (strain UCR-NP2)</name>
    <name type="common">Grapevine canker fungus</name>
    <name type="synonym">Neofusicoccum parvum</name>
    <dbReference type="NCBI Taxonomy" id="1287680"/>
    <lineage>
        <taxon>Eukaryota</taxon>
        <taxon>Fungi</taxon>
        <taxon>Dikarya</taxon>
        <taxon>Ascomycota</taxon>
        <taxon>Pezizomycotina</taxon>
        <taxon>Dothideomycetes</taxon>
        <taxon>Dothideomycetes incertae sedis</taxon>
        <taxon>Botryosphaeriales</taxon>
        <taxon>Botryosphaeriaceae</taxon>
        <taxon>Neofusicoccum</taxon>
    </lineage>
</organism>
<evidence type="ECO:0000313" key="2">
    <source>
        <dbReference type="Proteomes" id="UP000013521"/>
    </source>
</evidence>
<dbReference type="EMBL" id="KB915668">
    <property type="protein sequence ID" value="EOD53026.1"/>
    <property type="molecule type" value="Genomic_DNA"/>
</dbReference>
<protein>
    <submittedName>
        <fullName evidence="1">Uncharacterized protein</fullName>
    </submittedName>
</protein>
<dbReference type="AlphaFoldDB" id="R1GXF2"/>